<dbReference type="HOGENOM" id="CLU_1712752_0_0_1"/>
<dbReference type="EMBL" id="GG663378">
    <property type="protein sequence ID" value="EEH03239.1"/>
    <property type="molecule type" value="Genomic_DNA"/>
</dbReference>
<gene>
    <name evidence="1" type="ORF">HCBG_08571</name>
</gene>
<organism evidence="1 2">
    <name type="scientific">Ajellomyces capsulatus (strain G186AR / H82 / ATCC MYA-2454 / RMSCC 2432)</name>
    <name type="common">Darling's disease fungus</name>
    <name type="synonym">Histoplasma capsulatum</name>
    <dbReference type="NCBI Taxonomy" id="447093"/>
    <lineage>
        <taxon>Eukaryota</taxon>
        <taxon>Fungi</taxon>
        <taxon>Dikarya</taxon>
        <taxon>Ascomycota</taxon>
        <taxon>Pezizomycotina</taxon>
        <taxon>Eurotiomycetes</taxon>
        <taxon>Eurotiomycetidae</taxon>
        <taxon>Onygenales</taxon>
        <taxon>Ajellomycetaceae</taxon>
        <taxon>Histoplasma</taxon>
    </lineage>
</organism>
<dbReference type="InParanoid" id="C0NZJ1"/>
<reference evidence="1" key="1">
    <citation type="submission" date="2009-02" db="EMBL/GenBank/DDBJ databases">
        <title>The Genome Sequence of Ajellomyces capsulatus strain G186AR.</title>
        <authorList>
            <consortium name="The Broad Institute Genome Sequencing Platform"/>
            <person name="Champion M."/>
            <person name="Cuomo C."/>
            <person name="Ma L.-J."/>
            <person name="Henn M.R."/>
            <person name="Sil A."/>
            <person name="Goldman B."/>
            <person name="Young S.K."/>
            <person name="Kodira C.D."/>
            <person name="Zeng Q."/>
            <person name="Koehrsen M."/>
            <person name="Alvarado L."/>
            <person name="Berlin A."/>
            <person name="Borenstein D."/>
            <person name="Chen Z."/>
            <person name="Engels R."/>
            <person name="Freedman E."/>
            <person name="Gellesch M."/>
            <person name="Goldberg J."/>
            <person name="Griggs A."/>
            <person name="Gujja S."/>
            <person name="Heiman D."/>
            <person name="Hepburn T."/>
            <person name="Howarth C."/>
            <person name="Jen D."/>
            <person name="Larson L."/>
            <person name="Lewis B."/>
            <person name="Mehta T."/>
            <person name="Park D."/>
            <person name="Pearson M."/>
            <person name="Roberts A."/>
            <person name="Saif S."/>
            <person name="Shea T."/>
            <person name="Shenoy N."/>
            <person name="Sisk P."/>
            <person name="Stolte C."/>
            <person name="Sykes S."/>
            <person name="Walk T."/>
            <person name="White J."/>
            <person name="Yandava C."/>
            <person name="Klein B."/>
            <person name="McEwen J.G."/>
            <person name="Puccia R."/>
            <person name="Goldman G.H."/>
            <person name="Felipe M.S."/>
            <person name="Nino-Vega G."/>
            <person name="San-Blas G."/>
            <person name="Taylor J."/>
            <person name="Mendoza L."/>
            <person name="Galagan J."/>
            <person name="Nusbaum C."/>
            <person name="Birren B."/>
        </authorList>
    </citation>
    <scope>NUCLEOTIDE SEQUENCE</scope>
    <source>
        <strain evidence="1">G186AR</strain>
    </source>
</reference>
<dbReference type="GeneID" id="69041587"/>
<evidence type="ECO:0000313" key="2">
    <source>
        <dbReference type="Proteomes" id="UP000001631"/>
    </source>
</evidence>
<name>C0NZJ1_AJECG</name>
<keyword evidence="2" id="KW-1185">Reference proteome</keyword>
<dbReference type="RefSeq" id="XP_045283720.1">
    <property type="nucleotide sequence ID" value="XM_045435620.1"/>
</dbReference>
<dbReference type="Proteomes" id="UP000001631">
    <property type="component" value="Unassembled WGS sequence"/>
</dbReference>
<dbReference type="AlphaFoldDB" id="C0NZJ1"/>
<evidence type="ECO:0000313" key="1">
    <source>
        <dbReference type="EMBL" id="EEH03239.1"/>
    </source>
</evidence>
<protein>
    <submittedName>
        <fullName evidence="1">Uncharacterized protein</fullName>
    </submittedName>
</protein>
<accession>C0NZJ1</accession>
<sequence length="153" mass="17521">MYQSVLSPRNRRRVQQVSTEEVNYLDRWPPANWLVKPLVKGGVAGVAFERIGKEERDEGDTMRQARLPSAIASGRKERVMVQRFQLSGGQVSDRQLEIDIAGDPSFESAEKSDSVVDKITLHTRHESHRGERLHRTSGYEYQILYNRTPTVAR</sequence>
<proteinExistence type="predicted"/>